<accession>A0A6B3KED4</accession>
<evidence type="ECO:0000259" key="1">
    <source>
        <dbReference type="Pfam" id="PF07791"/>
    </source>
</evidence>
<proteinExistence type="predicted"/>
<protein>
    <submittedName>
        <fullName evidence="2">DUF1629 domain-containing protein</fullName>
    </submittedName>
</protein>
<reference evidence="2" key="1">
    <citation type="submission" date="2019-11" db="EMBL/GenBank/DDBJ databases">
        <title>Genome-resolved metagenomics to study the prevalence of co-infection and intraspecific heterogeneity among plant pathogen metapopulations.</title>
        <authorList>
            <person name="Newberry E."/>
            <person name="Bhandari R."/>
            <person name="Kemble J."/>
            <person name="Sikora E."/>
            <person name="Potnis N."/>
        </authorList>
    </citation>
    <scope>NUCLEOTIDE SEQUENCE</scope>
    <source>
        <strain evidence="2">Xe_Pep_Tuscaloosa_18b</strain>
    </source>
</reference>
<feature type="domain" description="Immunity MXAN-0049 protein" evidence="1">
    <location>
        <begin position="20"/>
        <end position="217"/>
    </location>
</feature>
<dbReference type="RefSeq" id="WP_011348403.1">
    <property type="nucleotide sequence ID" value="NZ_CP018467.1"/>
</dbReference>
<dbReference type="InterPro" id="IPR012433">
    <property type="entry name" value="Imm11"/>
</dbReference>
<dbReference type="OMA" id="EGYPAGK"/>
<dbReference type="AlphaFoldDB" id="A0A6B3KED4"/>
<organism evidence="2">
    <name type="scientific">Xanthomonas euvesicatoria</name>
    <dbReference type="NCBI Taxonomy" id="456327"/>
    <lineage>
        <taxon>Bacteria</taxon>
        <taxon>Pseudomonadati</taxon>
        <taxon>Pseudomonadota</taxon>
        <taxon>Gammaproteobacteria</taxon>
        <taxon>Lysobacterales</taxon>
        <taxon>Lysobacteraceae</taxon>
        <taxon>Xanthomonas</taxon>
    </lineage>
</organism>
<dbReference type="EMBL" id="JAAGYV010000044">
    <property type="protein sequence ID" value="NEK72845.1"/>
    <property type="molecule type" value="Genomic_DNA"/>
</dbReference>
<comment type="caution">
    <text evidence="2">The sequence shown here is derived from an EMBL/GenBank/DDBJ whole genome shotgun (WGS) entry which is preliminary data.</text>
</comment>
<gene>
    <name evidence="2" type="ORF">G3W62_08655</name>
</gene>
<evidence type="ECO:0000313" key="2">
    <source>
        <dbReference type="EMBL" id="NEK72845.1"/>
    </source>
</evidence>
<dbReference type="Pfam" id="PF07791">
    <property type="entry name" value="Imm11"/>
    <property type="match status" value="1"/>
</dbReference>
<name>A0A6B3KED4_XANEU</name>
<sequence length="219" mass="24196">MDEIQHMESTIPNKPAPGFFFMFVSDMESNRPVCGVQFTNERELLSPPRLILRPEDGGFPPLRETPLLTYEPNAGPEPRDLEAGFSGYWLVSERLHDVMVAVDPKAFAFADVDYRLADGTPGPRHYLCDVVRELDALDEGASRLRIKIDGDYVRGKFYAMAGGASLIFRREALAGAHVFRTPFNPKAFCDHVFKAAVLAAGIPDDAESSGISFIDASDI</sequence>